<evidence type="ECO:0000259" key="13">
    <source>
        <dbReference type="Pfam" id="PF02953"/>
    </source>
</evidence>
<gene>
    <name evidence="14" type="ORF">DNG_05669</name>
</gene>
<evidence type="ECO:0000256" key="12">
    <source>
        <dbReference type="RuleBase" id="RU367043"/>
    </source>
</evidence>
<dbReference type="Gene3D" id="1.10.287.810">
    <property type="entry name" value="Mitochondrial import inner membrane translocase subunit tim13 like domains"/>
    <property type="match status" value="1"/>
</dbReference>
<dbReference type="PANTHER" id="PTHR13172">
    <property type="entry name" value="MITOCHONDRIAL IMPORT INNER MEMBRANE TRANSLOCASE SUBUNIT TIM9B"/>
    <property type="match status" value="1"/>
</dbReference>
<proteinExistence type="inferred from homology"/>
<evidence type="ECO:0000256" key="9">
    <source>
        <dbReference type="ARBA" id="ARBA00023128"/>
    </source>
</evidence>
<evidence type="ECO:0000313" key="14">
    <source>
        <dbReference type="EMBL" id="SPO02988.1"/>
    </source>
</evidence>
<keyword evidence="8 12" id="KW-0811">Translocation</keyword>
<evidence type="ECO:0000256" key="1">
    <source>
        <dbReference type="ARBA" id="ARBA00004137"/>
    </source>
</evidence>
<dbReference type="GO" id="GO:0005743">
    <property type="term" value="C:mitochondrial inner membrane"/>
    <property type="evidence" value="ECO:0007669"/>
    <property type="project" value="UniProtKB-SubCell"/>
</dbReference>
<dbReference type="InterPro" id="IPR050673">
    <property type="entry name" value="Mito_inner_translocase_sub"/>
</dbReference>
<evidence type="ECO:0000256" key="2">
    <source>
        <dbReference type="ARBA" id="ARBA00006720"/>
    </source>
</evidence>
<keyword evidence="4" id="KW-0479">Metal-binding</keyword>
<evidence type="ECO:0000256" key="6">
    <source>
        <dbReference type="ARBA" id="ARBA00022833"/>
    </source>
</evidence>
<keyword evidence="7 12" id="KW-0653">Protein transport</keyword>
<dbReference type="SUPFAM" id="SSF144122">
    <property type="entry name" value="Tim10-like"/>
    <property type="match status" value="1"/>
</dbReference>
<evidence type="ECO:0000256" key="11">
    <source>
        <dbReference type="ARBA" id="ARBA00023186"/>
    </source>
</evidence>
<keyword evidence="6" id="KW-0862">Zinc</keyword>
<comment type="function">
    <text evidence="12">Mitochondrial intermembrane chaperone that participates in the import and insertion of some multi-pass transmembrane proteins into the mitochondrial inner membrane. Also required for the transfer of beta-barrel precursors from the TOM complex to the sorting and assembly machinery (SAM complex) of the outer membrane. Acts as a chaperone-like protein that protects the hydrophobic precursors from aggregation and guide them through the mitochondrial intermembrane space.</text>
</comment>
<evidence type="ECO:0000313" key="15">
    <source>
        <dbReference type="Proteomes" id="UP001187682"/>
    </source>
</evidence>
<comment type="similarity">
    <text evidence="2 12">Belongs to the small Tim family.</text>
</comment>
<comment type="subcellular location">
    <subcellularLocation>
        <location evidence="1 12">Mitochondrion inner membrane</location>
        <topology evidence="1 12">Peripheral membrane protein</topology>
        <orientation evidence="1 12">Intermembrane side</orientation>
    </subcellularLocation>
</comment>
<keyword evidence="11 12" id="KW-0143">Chaperone</keyword>
<dbReference type="Pfam" id="PF02953">
    <property type="entry name" value="zf-Tim10_DDP"/>
    <property type="match status" value="1"/>
</dbReference>
<organism evidence="14 15">
    <name type="scientific">Cephalotrichum gorgonifer</name>
    <dbReference type="NCBI Taxonomy" id="2041049"/>
    <lineage>
        <taxon>Eukaryota</taxon>
        <taxon>Fungi</taxon>
        <taxon>Dikarya</taxon>
        <taxon>Ascomycota</taxon>
        <taxon>Pezizomycotina</taxon>
        <taxon>Sordariomycetes</taxon>
        <taxon>Hypocreomycetidae</taxon>
        <taxon>Microascales</taxon>
        <taxon>Microascaceae</taxon>
        <taxon>Cephalotrichum</taxon>
    </lineage>
</organism>
<evidence type="ECO:0000256" key="10">
    <source>
        <dbReference type="ARBA" id="ARBA00023157"/>
    </source>
</evidence>
<keyword evidence="15" id="KW-1185">Reference proteome</keyword>
<dbReference type="EMBL" id="ONZQ02000007">
    <property type="protein sequence ID" value="SPO02988.1"/>
    <property type="molecule type" value="Genomic_DNA"/>
</dbReference>
<evidence type="ECO:0000256" key="3">
    <source>
        <dbReference type="ARBA" id="ARBA00022448"/>
    </source>
</evidence>
<dbReference type="AlphaFoldDB" id="A0AAE8N094"/>
<dbReference type="GO" id="GO:0046872">
    <property type="term" value="F:metal ion binding"/>
    <property type="evidence" value="ECO:0007669"/>
    <property type="project" value="UniProtKB-KW"/>
</dbReference>
<keyword evidence="5 12" id="KW-0472">Membrane</keyword>
<name>A0AAE8N094_9PEZI</name>
<protein>
    <recommendedName>
        <fullName evidence="12">Mitochondrial import inner membrane translocase subunit</fullName>
    </recommendedName>
</protein>
<keyword evidence="10 12" id="KW-1015">Disulfide bond</keyword>
<comment type="domain">
    <text evidence="12">The twin CX3C motif contains 4 conserved Cys residues that form 2 disulfide bonds in the mitochondrial intermembrane space.</text>
</comment>
<comment type="subunit">
    <text evidence="12">Heterohexamer.</text>
</comment>
<evidence type="ECO:0000256" key="7">
    <source>
        <dbReference type="ARBA" id="ARBA00022927"/>
    </source>
</evidence>
<keyword evidence="9 12" id="KW-0496">Mitochondrion</keyword>
<evidence type="ECO:0000256" key="8">
    <source>
        <dbReference type="ARBA" id="ARBA00023010"/>
    </source>
</evidence>
<dbReference type="Proteomes" id="UP001187682">
    <property type="component" value="Unassembled WGS sequence"/>
</dbReference>
<comment type="caution">
    <text evidence="14">The sequence shown here is derived from an EMBL/GenBank/DDBJ whole genome shotgun (WGS) entry which is preliminary data.</text>
</comment>
<dbReference type="InterPro" id="IPR004217">
    <property type="entry name" value="Tim10-like"/>
</dbReference>
<dbReference type="GO" id="GO:0015031">
    <property type="term" value="P:protein transport"/>
    <property type="evidence" value="ECO:0007669"/>
    <property type="project" value="UniProtKB-KW"/>
</dbReference>
<dbReference type="InterPro" id="IPR035427">
    <property type="entry name" value="Tim10-like_dom_sf"/>
</dbReference>
<evidence type="ECO:0000256" key="4">
    <source>
        <dbReference type="ARBA" id="ARBA00022723"/>
    </source>
</evidence>
<keyword evidence="3 12" id="KW-0813">Transport</keyword>
<sequence>MNQNFGLSAAEQRQLEERLSKRQMQDFMGMFHNMFENCFTACVDDFTSKALSSRENGCISRCVQKTLATQQRLGERFQEHSQTTMMQQQQQ</sequence>
<keyword evidence="5 12" id="KW-0999">Mitochondrion inner membrane</keyword>
<feature type="domain" description="Tim10-like" evidence="13">
    <location>
        <begin position="20"/>
        <end position="79"/>
    </location>
</feature>
<accession>A0AAE8N094</accession>
<reference evidence="14" key="1">
    <citation type="submission" date="2018-03" db="EMBL/GenBank/DDBJ databases">
        <authorList>
            <person name="Guldener U."/>
        </authorList>
    </citation>
    <scope>NUCLEOTIDE SEQUENCE</scope>
</reference>
<evidence type="ECO:0000256" key="5">
    <source>
        <dbReference type="ARBA" id="ARBA00022792"/>
    </source>
</evidence>